<proteinExistence type="predicted"/>
<sequence>MKLIIVRNAILGIIWINKLVSHVIVHVMNAVALVIKNVNHVSKTVTQKQMIILASHVINLAQDVKDQKIVIAKIAKLVILLKDKYVSSVLIFVKDVPEHNLQSVQNAILAITQLQGKFQ</sequence>
<dbReference type="RefSeq" id="XP_012652054.1">
    <property type="nucleotide sequence ID" value="XM_012796600.1"/>
</dbReference>
<reference evidence="2" key="1">
    <citation type="journal article" date="2006" name="PLoS Biol.">
        <title>Macronuclear genome sequence of the ciliate Tetrahymena thermophila, a model eukaryote.</title>
        <authorList>
            <person name="Eisen J.A."/>
            <person name="Coyne R.S."/>
            <person name="Wu M."/>
            <person name="Wu D."/>
            <person name="Thiagarajan M."/>
            <person name="Wortman J.R."/>
            <person name="Badger J.H."/>
            <person name="Ren Q."/>
            <person name="Amedeo P."/>
            <person name="Jones K.M."/>
            <person name="Tallon L.J."/>
            <person name="Delcher A.L."/>
            <person name="Salzberg S.L."/>
            <person name="Silva J.C."/>
            <person name="Haas B.J."/>
            <person name="Majoros W.H."/>
            <person name="Farzad M."/>
            <person name="Carlton J.M."/>
            <person name="Smith R.K. Jr."/>
            <person name="Garg J."/>
            <person name="Pearlman R.E."/>
            <person name="Karrer K.M."/>
            <person name="Sun L."/>
            <person name="Manning G."/>
            <person name="Elde N.C."/>
            <person name="Turkewitz A.P."/>
            <person name="Asai D.J."/>
            <person name="Wilkes D.E."/>
            <person name="Wang Y."/>
            <person name="Cai H."/>
            <person name="Collins K."/>
            <person name="Stewart B.A."/>
            <person name="Lee S.R."/>
            <person name="Wilamowska K."/>
            <person name="Weinberg Z."/>
            <person name="Ruzzo W.L."/>
            <person name="Wloga D."/>
            <person name="Gaertig J."/>
            <person name="Frankel J."/>
            <person name="Tsao C.-C."/>
            <person name="Gorovsky M.A."/>
            <person name="Keeling P.J."/>
            <person name="Waller R.F."/>
            <person name="Patron N.J."/>
            <person name="Cherry J.M."/>
            <person name="Stover N.A."/>
            <person name="Krieger C.J."/>
            <person name="del Toro C."/>
            <person name="Ryder H.F."/>
            <person name="Williamson S.C."/>
            <person name="Barbeau R.A."/>
            <person name="Hamilton E.P."/>
            <person name="Orias E."/>
        </authorList>
    </citation>
    <scope>NUCLEOTIDE SEQUENCE [LARGE SCALE GENOMIC DNA]</scope>
    <source>
        <strain evidence="2">SB210</strain>
    </source>
</reference>
<dbReference type="KEGG" id="tet:TTHERM_000096791"/>
<evidence type="ECO:0000313" key="1">
    <source>
        <dbReference type="EMBL" id="EWS75380.1"/>
    </source>
</evidence>
<dbReference type="Proteomes" id="UP000009168">
    <property type="component" value="Unassembled WGS sequence"/>
</dbReference>
<dbReference type="AlphaFoldDB" id="W7X7N7"/>
<dbReference type="InParanoid" id="W7X7N7"/>
<dbReference type="GeneID" id="24437270"/>
<protein>
    <submittedName>
        <fullName evidence="1">Uncharacterized protein</fullName>
    </submittedName>
</protein>
<dbReference type="EMBL" id="GG662767">
    <property type="protein sequence ID" value="EWS75380.1"/>
    <property type="molecule type" value="Genomic_DNA"/>
</dbReference>
<name>W7X7N7_TETTS</name>
<accession>W7X7N7</accession>
<evidence type="ECO:0000313" key="2">
    <source>
        <dbReference type="Proteomes" id="UP000009168"/>
    </source>
</evidence>
<gene>
    <name evidence="1" type="ORF">TTHERM_000096791</name>
</gene>
<organism evidence="1 2">
    <name type="scientific">Tetrahymena thermophila (strain SB210)</name>
    <dbReference type="NCBI Taxonomy" id="312017"/>
    <lineage>
        <taxon>Eukaryota</taxon>
        <taxon>Sar</taxon>
        <taxon>Alveolata</taxon>
        <taxon>Ciliophora</taxon>
        <taxon>Intramacronucleata</taxon>
        <taxon>Oligohymenophorea</taxon>
        <taxon>Hymenostomatida</taxon>
        <taxon>Tetrahymenina</taxon>
        <taxon>Tetrahymenidae</taxon>
        <taxon>Tetrahymena</taxon>
    </lineage>
</organism>
<keyword evidence="2" id="KW-1185">Reference proteome</keyword>